<reference evidence="2 3" key="1">
    <citation type="submission" date="2019-02" db="EMBL/GenBank/DDBJ databases">
        <title>Deep-cultivation of Planctomycetes and their phenomic and genomic characterization uncovers novel biology.</title>
        <authorList>
            <person name="Wiegand S."/>
            <person name="Jogler M."/>
            <person name="Boedeker C."/>
            <person name="Pinto D."/>
            <person name="Vollmers J."/>
            <person name="Rivas-Marin E."/>
            <person name="Kohn T."/>
            <person name="Peeters S.H."/>
            <person name="Heuer A."/>
            <person name="Rast P."/>
            <person name="Oberbeckmann S."/>
            <person name="Bunk B."/>
            <person name="Jeske O."/>
            <person name="Meyerdierks A."/>
            <person name="Storesund J.E."/>
            <person name="Kallscheuer N."/>
            <person name="Luecker S."/>
            <person name="Lage O.M."/>
            <person name="Pohl T."/>
            <person name="Merkel B.J."/>
            <person name="Hornburger P."/>
            <person name="Mueller R.-W."/>
            <person name="Bruemmer F."/>
            <person name="Labrenz M."/>
            <person name="Spormann A.M."/>
            <person name="Op den Camp H."/>
            <person name="Overmann J."/>
            <person name="Amann R."/>
            <person name="Jetten M.S.M."/>
            <person name="Mascher T."/>
            <person name="Medema M.H."/>
            <person name="Devos D.P."/>
            <person name="Kaster A.-K."/>
            <person name="Ovreas L."/>
            <person name="Rohde M."/>
            <person name="Galperin M.Y."/>
            <person name="Jogler C."/>
        </authorList>
    </citation>
    <scope>NUCLEOTIDE SEQUENCE [LARGE SCALE GENOMIC DNA]</scope>
    <source>
        <strain evidence="2 3">Q31a</strain>
    </source>
</reference>
<name>A0A518GF82_9BACT</name>
<dbReference type="NCBIfam" id="TIGR02532">
    <property type="entry name" value="IV_pilin_GFxxxE"/>
    <property type="match status" value="1"/>
</dbReference>
<dbReference type="PROSITE" id="PS00409">
    <property type="entry name" value="PROKAR_NTER_METHYL"/>
    <property type="match status" value="1"/>
</dbReference>
<dbReference type="Gene3D" id="3.30.700.10">
    <property type="entry name" value="Glycoprotein, Type 4 Pilin"/>
    <property type="match status" value="1"/>
</dbReference>
<dbReference type="NCBIfam" id="TIGR04294">
    <property type="entry name" value="pre_pil_HX9DG"/>
    <property type="match status" value="1"/>
</dbReference>
<dbReference type="RefSeq" id="WP_145084375.1">
    <property type="nucleotide sequence ID" value="NZ_CP036298.1"/>
</dbReference>
<protein>
    <submittedName>
        <fullName evidence="2">Type II secretion system protein G</fullName>
    </submittedName>
</protein>
<sequence length="373" mass="39208">MSKRHGFTLVELLVVIAIIGILVGLLLPAVQAAREAARRMQCSNNLKQIALASLNYESSYGRFPALQAGTGHIHGSGETSNTQRGSMGTSFFLLPYIEQTALYNGLSNLGNKGQGEQPWSGNALYKTRLSFLECPSDAGESDPYNAGRTRTLTSYAYCTGDNYAASELFSPGEERADQGLSRQKRPIIHRGMYGRYHFPKMGSLTDGTSNTIAVAERSRPHAVKSKGVAVAVAGTVSTVTPLSCKALWIGTGYTDAATVVPTNDTQPGYRGLAGNTFFNAVSTILPPNSATCIILEGSTSPHWFPGIWTPTSEHTGGVQVALADGSVHFISDSIDSGNQAAIAPLGSGGGMSPYGVWGALGTNSGGEAAQLPN</sequence>
<dbReference type="Proteomes" id="UP000318017">
    <property type="component" value="Chromosome"/>
</dbReference>
<keyword evidence="3" id="KW-1185">Reference proteome</keyword>
<feature type="domain" description="DUF1559" evidence="1">
    <location>
        <begin position="31"/>
        <end position="336"/>
    </location>
</feature>
<dbReference type="KEGG" id="ahel:Q31a_56420"/>
<dbReference type="InterPro" id="IPR012902">
    <property type="entry name" value="N_methyl_site"/>
</dbReference>
<dbReference type="InterPro" id="IPR045584">
    <property type="entry name" value="Pilin-like"/>
</dbReference>
<evidence type="ECO:0000313" key="2">
    <source>
        <dbReference type="EMBL" id="QDV27254.1"/>
    </source>
</evidence>
<dbReference type="EMBL" id="CP036298">
    <property type="protein sequence ID" value="QDV27254.1"/>
    <property type="molecule type" value="Genomic_DNA"/>
</dbReference>
<dbReference type="AlphaFoldDB" id="A0A518GF82"/>
<gene>
    <name evidence="2" type="primary">pulG_6</name>
    <name evidence="2" type="ORF">Q31a_56420</name>
</gene>
<dbReference type="PANTHER" id="PTHR30093:SF2">
    <property type="entry name" value="TYPE II SECRETION SYSTEM PROTEIN H"/>
    <property type="match status" value="1"/>
</dbReference>
<evidence type="ECO:0000313" key="3">
    <source>
        <dbReference type="Proteomes" id="UP000318017"/>
    </source>
</evidence>
<dbReference type="InterPro" id="IPR027558">
    <property type="entry name" value="Pre_pil_HX9DG_C"/>
</dbReference>
<dbReference type="Pfam" id="PF07963">
    <property type="entry name" value="N_methyl"/>
    <property type="match status" value="1"/>
</dbReference>
<accession>A0A518GF82</accession>
<dbReference type="Pfam" id="PF07596">
    <property type="entry name" value="SBP_bac_10"/>
    <property type="match status" value="1"/>
</dbReference>
<proteinExistence type="predicted"/>
<dbReference type="SUPFAM" id="SSF54523">
    <property type="entry name" value="Pili subunits"/>
    <property type="match status" value="1"/>
</dbReference>
<organism evidence="2 3">
    <name type="scientific">Aureliella helgolandensis</name>
    <dbReference type="NCBI Taxonomy" id="2527968"/>
    <lineage>
        <taxon>Bacteria</taxon>
        <taxon>Pseudomonadati</taxon>
        <taxon>Planctomycetota</taxon>
        <taxon>Planctomycetia</taxon>
        <taxon>Pirellulales</taxon>
        <taxon>Pirellulaceae</taxon>
        <taxon>Aureliella</taxon>
    </lineage>
</organism>
<dbReference type="InterPro" id="IPR011453">
    <property type="entry name" value="DUF1559"/>
</dbReference>
<dbReference type="OrthoDB" id="241541at2"/>
<evidence type="ECO:0000259" key="1">
    <source>
        <dbReference type="Pfam" id="PF07596"/>
    </source>
</evidence>
<dbReference type="PANTHER" id="PTHR30093">
    <property type="entry name" value="GENERAL SECRETION PATHWAY PROTEIN G"/>
    <property type="match status" value="1"/>
</dbReference>